<keyword evidence="9" id="KW-0732">Signal</keyword>
<dbReference type="OMA" id="MANAIAC"/>
<dbReference type="InterPro" id="IPR006459">
    <property type="entry name" value="CASP/CASPL"/>
</dbReference>
<protein>
    <recommendedName>
        <fullName evidence="8">CASP-like protein</fullName>
    </recommendedName>
</protein>
<organism evidence="11 12">
    <name type="scientific">Kalanchoe fedtschenkoi</name>
    <name type="common">Lavender scallops</name>
    <name type="synonym">South American air plant</name>
    <dbReference type="NCBI Taxonomy" id="63787"/>
    <lineage>
        <taxon>Eukaryota</taxon>
        <taxon>Viridiplantae</taxon>
        <taxon>Streptophyta</taxon>
        <taxon>Embryophyta</taxon>
        <taxon>Tracheophyta</taxon>
        <taxon>Spermatophyta</taxon>
        <taxon>Magnoliopsida</taxon>
        <taxon>eudicotyledons</taxon>
        <taxon>Gunneridae</taxon>
        <taxon>Pentapetalae</taxon>
        <taxon>Saxifragales</taxon>
        <taxon>Crassulaceae</taxon>
        <taxon>Kalanchoe</taxon>
    </lineage>
</organism>
<comment type="subunit">
    <text evidence="3 8">Homodimer and heterodimers.</text>
</comment>
<keyword evidence="12" id="KW-1185">Reference proteome</keyword>
<sequence>METAACHVLIITDALIMGFLLSADGAAAAVGIIARDGNSHLQWPRVCFMFNKFCNQGTTAIVLSTLGSLCFFLLVALSASNLHKKFKHSHVVAT</sequence>
<evidence type="ECO:0000313" key="12">
    <source>
        <dbReference type="Proteomes" id="UP000594263"/>
    </source>
</evidence>
<keyword evidence="7 8" id="KW-0472">Membrane</keyword>
<evidence type="ECO:0000256" key="8">
    <source>
        <dbReference type="RuleBase" id="RU361233"/>
    </source>
</evidence>
<comment type="caution">
    <text evidence="8">Lacks conserved residue(s) required for the propagation of feature annotation.</text>
</comment>
<dbReference type="PANTHER" id="PTHR36488:SF8">
    <property type="entry name" value="CASP-LIKE PROTEIN 1U1"/>
    <property type="match status" value="1"/>
</dbReference>
<evidence type="ECO:0000256" key="3">
    <source>
        <dbReference type="ARBA" id="ARBA00011489"/>
    </source>
</evidence>
<dbReference type="AlphaFoldDB" id="A0A7N0TAC2"/>
<evidence type="ECO:0000256" key="5">
    <source>
        <dbReference type="ARBA" id="ARBA00022692"/>
    </source>
</evidence>
<comment type="subcellular location">
    <subcellularLocation>
        <location evidence="1 8">Cell membrane</location>
        <topology evidence="1 8">Multi-pass membrane protein</topology>
    </subcellularLocation>
</comment>
<feature type="domain" description="Casparian strip membrane protein" evidence="10">
    <location>
        <begin position="8"/>
        <end position="70"/>
    </location>
</feature>
<evidence type="ECO:0000256" key="6">
    <source>
        <dbReference type="ARBA" id="ARBA00022989"/>
    </source>
</evidence>
<keyword evidence="5 8" id="KW-0812">Transmembrane</keyword>
<dbReference type="Proteomes" id="UP000594263">
    <property type="component" value="Unplaced"/>
</dbReference>
<keyword evidence="6 8" id="KW-1133">Transmembrane helix</keyword>
<comment type="similarity">
    <text evidence="2 8">Belongs to the Casparian strip membrane proteins (CASP) family.</text>
</comment>
<dbReference type="InterPro" id="IPR006702">
    <property type="entry name" value="CASP_dom"/>
</dbReference>
<proteinExistence type="inferred from homology"/>
<feature type="chain" id="PRO_5029705330" description="CASP-like protein" evidence="9">
    <location>
        <begin position="29"/>
        <end position="94"/>
    </location>
</feature>
<dbReference type="PANTHER" id="PTHR36488">
    <property type="entry name" value="CASP-LIKE PROTEIN 1U1"/>
    <property type="match status" value="1"/>
</dbReference>
<name>A0A7N0TAC2_KALFE</name>
<evidence type="ECO:0000256" key="2">
    <source>
        <dbReference type="ARBA" id="ARBA00007651"/>
    </source>
</evidence>
<accession>A0A7N0TAC2</accession>
<dbReference type="Pfam" id="PF04535">
    <property type="entry name" value="CASP_dom"/>
    <property type="match status" value="1"/>
</dbReference>
<evidence type="ECO:0000256" key="4">
    <source>
        <dbReference type="ARBA" id="ARBA00022475"/>
    </source>
</evidence>
<evidence type="ECO:0000256" key="9">
    <source>
        <dbReference type="SAM" id="SignalP"/>
    </source>
</evidence>
<feature type="transmembrane region" description="Helical" evidence="8">
    <location>
        <begin position="59"/>
        <end position="79"/>
    </location>
</feature>
<dbReference type="EnsemblPlants" id="Kaladp0030s0090.1.v1.1">
    <property type="protein sequence ID" value="Kaladp0030s0090.1.v1.1.CDS.1"/>
    <property type="gene ID" value="Kaladp0030s0090.v1.1"/>
</dbReference>
<reference evidence="11" key="1">
    <citation type="submission" date="2021-01" db="UniProtKB">
        <authorList>
            <consortium name="EnsemblPlants"/>
        </authorList>
    </citation>
    <scope>IDENTIFICATION</scope>
</reference>
<evidence type="ECO:0000256" key="7">
    <source>
        <dbReference type="ARBA" id="ARBA00023136"/>
    </source>
</evidence>
<dbReference type="GO" id="GO:0005886">
    <property type="term" value="C:plasma membrane"/>
    <property type="evidence" value="ECO:0007669"/>
    <property type="project" value="UniProtKB-SubCell"/>
</dbReference>
<evidence type="ECO:0000259" key="10">
    <source>
        <dbReference type="Pfam" id="PF04535"/>
    </source>
</evidence>
<evidence type="ECO:0000313" key="11">
    <source>
        <dbReference type="EnsemblPlants" id="Kaladp0030s0090.1.v1.1.CDS.1"/>
    </source>
</evidence>
<dbReference type="NCBIfam" id="TIGR01569">
    <property type="entry name" value="A_tha_TIGR01569"/>
    <property type="match status" value="1"/>
</dbReference>
<dbReference type="InterPro" id="IPR044173">
    <property type="entry name" value="CASPL"/>
</dbReference>
<evidence type="ECO:0000256" key="1">
    <source>
        <dbReference type="ARBA" id="ARBA00004651"/>
    </source>
</evidence>
<feature type="signal peptide" evidence="9">
    <location>
        <begin position="1"/>
        <end position="28"/>
    </location>
</feature>
<dbReference type="Gramene" id="Kaladp0030s0090.1.v1.1">
    <property type="protein sequence ID" value="Kaladp0030s0090.1.v1.1.CDS.1"/>
    <property type="gene ID" value="Kaladp0030s0090.v1.1"/>
</dbReference>
<keyword evidence="4 8" id="KW-1003">Cell membrane</keyword>